<dbReference type="PANTHER" id="PTHR30349">
    <property type="entry name" value="PHAGE INTEGRASE-RELATED"/>
    <property type="match status" value="1"/>
</dbReference>
<evidence type="ECO:0000256" key="2">
    <source>
        <dbReference type="ARBA" id="ARBA00023125"/>
    </source>
</evidence>
<dbReference type="AlphaFoldDB" id="A0A075SNK8"/>
<keyword evidence="2" id="KW-0238">DNA-binding</keyword>
<dbReference type="Pfam" id="PF00589">
    <property type="entry name" value="Phage_integrase"/>
    <property type="match status" value="1"/>
</dbReference>
<dbReference type="GO" id="GO:0006310">
    <property type="term" value="P:DNA recombination"/>
    <property type="evidence" value="ECO:0007669"/>
    <property type="project" value="UniProtKB-KW"/>
</dbReference>
<dbReference type="InterPro" id="IPR011010">
    <property type="entry name" value="DNA_brk_join_enz"/>
</dbReference>
<dbReference type="HOGENOM" id="CLU_027562_17_6_9"/>
<evidence type="ECO:0000256" key="1">
    <source>
        <dbReference type="ARBA" id="ARBA00008857"/>
    </source>
</evidence>
<dbReference type="GO" id="GO:0015074">
    <property type="term" value="P:DNA integration"/>
    <property type="evidence" value="ECO:0007669"/>
    <property type="project" value="InterPro"/>
</dbReference>
<dbReference type="PANTHER" id="PTHR30349:SF64">
    <property type="entry name" value="PROPHAGE INTEGRASE INTD-RELATED"/>
    <property type="match status" value="1"/>
</dbReference>
<dbReference type="Proteomes" id="UP000028185">
    <property type="component" value="Chromosome"/>
</dbReference>
<dbReference type="SUPFAM" id="SSF56349">
    <property type="entry name" value="DNA breaking-rejoining enzymes"/>
    <property type="match status" value="1"/>
</dbReference>
<gene>
    <name evidence="6" type="ORF">ID09_00590</name>
</gene>
<dbReference type="InterPro" id="IPR050090">
    <property type="entry name" value="Tyrosine_recombinase_XerCD"/>
</dbReference>
<feature type="coiled-coil region" evidence="4">
    <location>
        <begin position="344"/>
        <end position="376"/>
    </location>
</feature>
<protein>
    <submittedName>
        <fullName evidence="6">Integrase</fullName>
    </submittedName>
</protein>
<organism evidence="6 7">
    <name type="scientific">Streptococcus suis 6407</name>
    <dbReference type="NCBI Taxonomy" id="1214179"/>
    <lineage>
        <taxon>Bacteria</taxon>
        <taxon>Bacillati</taxon>
        <taxon>Bacillota</taxon>
        <taxon>Bacilli</taxon>
        <taxon>Lactobacillales</taxon>
        <taxon>Streptococcaceae</taxon>
        <taxon>Streptococcus</taxon>
    </lineage>
</organism>
<evidence type="ECO:0000256" key="4">
    <source>
        <dbReference type="SAM" id="Coils"/>
    </source>
</evidence>
<proteinExistence type="inferred from homology"/>
<accession>A0A075SNK8</accession>
<dbReference type="PROSITE" id="PS51898">
    <property type="entry name" value="TYR_RECOMBINASE"/>
    <property type="match status" value="1"/>
</dbReference>
<dbReference type="Gene3D" id="1.10.443.10">
    <property type="entry name" value="Intergrase catalytic core"/>
    <property type="match status" value="1"/>
</dbReference>
<keyword evidence="4" id="KW-0175">Coiled coil</keyword>
<dbReference type="CDD" id="cd01189">
    <property type="entry name" value="INT_ICEBs1_C_like"/>
    <property type="match status" value="1"/>
</dbReference>
<dbReference type="EMBL" id="CP008921">
    <property type="protein sequence ID" value="AIG42635.1"/>
    <property type="molecule type" value="Genomic_DNA"/>
</dbReference>
<reference evidence="6 7" key="1">
    <citation type="journal article" date="2014" name="Genome Announc.">
        <title>Whole-Genome Sequence of Streptococcus suis Serotype 4 Reference Strain 6407.</title>
        <authorList>
            <person name="Wang K."/>
            <person name="Chen J."/>
            <person name="Yao H."/>
            <person name="Lu C."/>
        </authorList>
    </citation>
    <scope>NUCLEOTIDE SEQUENCE [LARGE SCALE GENOMIC DNA]</scope>
    <source>
        <strain evidence="6">6407</strain>
    </source>
</reference>
<sequence>MSISYSQRGKKNLWTYRIFDKTGKQLASKGGFKTKTEAKQEAMPLESKLINGLNIDKSITLYQLWKKWYELHIVPQGKMQSTLNKHLKRGKLIEEYFNDTPLRNIKSSQYQELINNYAKTNCRDNVSRLNSEVKKVLDFARQDKIDFHDFTTGVNITGKPPQKTKEERYINSKSDYIKLLDYLFKKADYKESVIPYLLYIQLKTGLRFGEVLGLTWDCIIWETKEIYTYRRYDSVNQKWTKAKTPESIRYIPIDDDTIKILYRIQKQQHQYILPNPDKMLFVNLIHGIPSNKACNKHLQSILEHLNIFPHNMTCTGNRHTYASILLSEDIDIWAIAKNMGHKDIKQITETYGHLIKEKAELENNKVRQALLKLKAS</sequence>
<dbReference type="Gene3D" id="1.10.150.130">
    <property type="match status" value="1"/>
</dbReference>
<evidence type="ECO:0000259" key="5">
    <source>
        <dbReference type="PROSITE" id="PS51898"/>
    </source>
</evidence>
<evidence type="ECO:0000313" key="6">
    <source>
        <dbReference type="EMBL" id="AIG42635.1"/>
    </source>
</evidence>
<dbReference type="GO" id="GO:0003677">
    <property type="term" value="F:DNA binding"/>
    <property type="evidence" value="ECO:0007669"/>
    <property type="project" value="UniProtKB-KW"/>
</dbReference>
<evidence type="ECO:0000313" key="7">
    <source>
        <dbReference type="Proteomes" id="UP000028185"/>
    </source>
</evidence>
<dbReference type="InterPro" id="IPR013762">
    <property type="entry name" value="Integrase-like_cat_sf"/>
</dbReference>
<name>A0A075SNK8_STRSU</name>
<evidence type="ECO:0000256" key="3">
    <source>
        <dbReference type="ARBA" id="ARBA00023172"/>
    </source>
</evidence>
<feature type="domain" description="Tyr recombinase" evidence="5">
    <location>
        <begin position="165"/>
        <end position="366"/>
    </location>
</feature>
<dbReference type="InterPro" id="IPR002104">
    <property type="entry name" value="Integrase_catalytic"/>
</dbReference>
<keyword evidence="3" id="KW-0233">DNA recombination</keyword>
<dbReference type="PATRIC" id="fig|1214179.4.peg.85"/>
<dbReference type="InterPro" id="IPR010998">
    <property type="entry name" value="Integrase_recombinase_N"/>
</dbReference>
<comment type="similarity">
    <text evidence="1">Belongs to the 'phage' integrase family.</text>
</comment>
<dbReference type="RefSeq" id="WP_024382135.1">
    <property type="nucleotide sequence ID" value="NZ_ALLE01000035.1"/>
</dbReference>